<evidence type="ECO:0000313" key="2">
    <source>
        <dbReference type="EMBL" id="KAA2229291.1"/>
    </source>
</evidence>
<organism evidence="2 3">
    <name type="scientific">Pseudomonas brenneri</name>
    <dbReference type="NCBI Taxonomy" id="129817"/>
    <lineage>
        <taxon>Bacteria</taxon>
        <taxon>Pseudomonadati</taxon>
        <taxon>Pseudomonadota</taxon>
        <taxon>Gammaproteobacteria</taxon>
        <taxon>Pseudomonadales</taxon>
        <taxon>Pseudomonadaceae</taxon>
        <taxon>Pseudomonas</taxon>
    </lineage>
</organism>
<name>A0A5B2URE8_9PSED</name>
<dbReference type="RefSeq" id="WP_032862129.1">
    <property type="nucleotide sequence ID" value="NZ_BMNU01000010.1"/>
</dbReference>
<gene>
    <name evidence="2" type="ORF">F1720_16145</name>
</gene>
<keyword evidence="1" id="KW-0812">Transmembrane</keyword>
<reference evidence="2 3" key="1">
    <citation type="submission" date="2019-09" db="EMBL/GenBank/DDBJ databases">
        <title>Draft genome sequence of Pseudomonas brenneri CCUG 51514(T).</title>
        <authorList>
            <person name="Tunovic T."/>
            <person name="Pineiro-Iglesias B."/>
            <person name="Unosson C."/>
            <person name="Inganas E."/>
            <person name="Ohlen M."/>
            <person name="Cardew S."/>
            <person name="Jensie-Markopoulos S."/>
            <person name="Salva-Serra F."/>
            <person name="Jaen-Luchoro D."/>
            <person name="Svensson-Stadler L."/>
            <person name="Chun J."/>
            <person name="Moore E."/>
        </authorList>
    </citation>
    <scope>NUCLEOTIDE SEQUENCE [LARGE SCALE GENOMIC DNA]</scope>
    <source>
        <strain evidence="2 3">CCUG 51514</strain>
    </source>
</reference>
<sequence>MNIDYFLNLPASAQIVIGSLTAVVITNILGVFLCYRKLEAMEAHLNKCRLVSFHGSYFGNSPRGRMMRLCAVYAAIALPRLNARRGVVDLQQVQAFPRDIKILLHGTALLGVAGMAGLIITYFD</sequence>
<dbReference type="EMBL" id="VUOL01000008">
    <property type="protein sequence ID" value="KAA2229291.1"/>
    <property type="molecule type" value="Genomic_DNA"/>
</dbReference>
<comment type="caution">
    <text evidence="2">The sequence shown here is derived from an EMBL/GenBank/DDBJ whole genome shotgun (WGS) entry which is preliminary data.</text>
</comment>
<feature type="transmembrane region" description="Helical" evidence="1">
    <location>
        <begin position="102"/>
        <end position="123"/>
    </location>
</feature>
<proteinExistence type="predicted"/>
<evidence type="ECO:0000256" key="1">
    <source>
        <dbReference type="SAM" id="Phobius"/>
    </source>
</evidence>
<dbReference type="OrthoDB" id="7031364at2"/>
<evidence type="ECO:0000313" key="3">
    <source>
        <dbReference type="Proteomes" id="UP000325296"/>
    </source>
</evidence>
<feature type="transmembrane region" description="Helical" evidence="1">
    <location>
        <begin position="12"/>
        <end position="35"/>
    </location>
</feature>
<accession>A0A5B2URE8</accession>
<dbReference type="AlphaFoldDB" id="A0A5B2URE8"/>
<keyword evidence="1" id="KW-1133">Transmembrane helix</keyword>
<keyword evidence="1" id="KW-0472">Membrane</keyword>
<dbReference type="Proteomes" id="UP000325296">
    <property type="component" value="Unassembled WGS sequence"/>
</dbReference>
<protein>
    <submittedName>
        <fullName evidence="2">Uncharacterized protein</fullName>
    </submittedName>
</protein>